<keyword evidence="3" id="KW-1185">Reference proteome</keyword>
<comment type="similarity">
    <text evidence="1">Belongs to the FAM136 family.</text>
</comment>
<gene>
    <name evidence="2" type="ORF">SEMRO_163_G073090.1</name>
</gene>
<accession>A0A9N8DMN4</accession>
<dbReference type="EMBL" id="CAICTM010000162">
    <property type="protein sequence ID" value="CAB9503345.1"/>
    <property type="molecule type" value="Genomic_DNA"/>
</dbReference>
<dbReference type="InterPro" id="IPR008560">
    <property type="entry name" value="DUF842_euk"/>
</dbReference>
<dbReference type="GO" id="GO:0005737">
    <property type="term" value="C:cytoplasm"/>
    <property type="evidence" value="ECO:0007669"/>
    <property type="project" value="TreeGrafter"/>
</dbReference>
<evidence type="ECO:0000313" key="2">
    <source>
        <dbReference type="EMBL" id="CAB9503345.1"/>
    </source>
</evidence>
<sequence length="152" mass="16673">MASPALQAKAQALNAKMEAAARAEIAEIENKTIRKIGRKGVECTLKCFDKAGTTGPSDVLQNCANQCQMPNQQAGQLLNAEVGQFQNRLSRSMMECQDKAKDLMYPGIENDAKKMGKVEDTMLACMSKTVDTHIGLLKPMRQRVESQLKQLG</sequence>
<dbReference type="Pfam" id="PF05811">
    <property type="entry name" value="DUF842"/>
    <property type="match status" value="1"/>
</dbReference>
<reference evidence="2" key="1">
    <citation type="submission" date="2020-06" db="EMBL/GenBank/DDBJ databases">
        <authorList>
            <consortium name="Plant Systems Biology data submission"/>
        </authorList>
    </citation>
    <scope>NUCLEOTIDE SEQUENCE</scope>
    <source>
        <strain evidence="2">D6</strain>
    </source>
</reference>
<protein>
    <submittedName>
        <fullName evidence="2">Protein FAM136A</fullName>
    </submittedName>
</protein>
<organism evidence="2 3">
    <name type="scientific">Seminavis robusta</name>
    <dbReference type="NCBI Taxonomy" id="568900"/>
    <lineage>
        <taxon>Eukaryota</taxon>
        <taxon>Sar</taxon>
        <taxon>Stramenopiles</taxon>
        <taxon>Ochrophyta</taxon>
        <taxon>Bacillariophyta</taxon>
        <taxon>Bacillariophyceae</taxon>
        <taxon>Bacillariophycidae</taxon>
        <taxon>Naviculales</taxon>
        <taxon>Naviculaceae</taxon>
        <taxon>Seminavis</taxon>
    </lineage>
</organism>
<name>A0A9N8DMN4_9STRA</name>
<dbReference type="OrthoDB" id="9975421at2759"/>
<dbReference type="PANTHER" id="PTHR21096:SF0">
    <property type="entry name" value="PROTEIN FAM136A"/>
    <property type="match status" value="1"/>
</dbReference>
<dbReference type="PANTHER" id="PTHR21096">
    <property type="entry name" value="PROTEIN FAM136A"/>
    <property type="match status" value="1"/>
</dbReference>
<proteinExistence type="inferred from homology"/>
<dbReference type="Proteomes" id="UP001153069">
    <property type="component" value="Unassembled WGS sequence"/>
</dbReference>
<evidence type="ECO:0000313" key="3">
    <source>
        <dbReference type="Proteomes" id="UP001153069"/>
    </source>
</evidence>
<comment type="caution">
    <text evidence="2">The sequence shown here is derived from an EMBL/GenBank/DDBJ whole genome shotgun (WGS) entry which is preliminary data.</text>
</comment>
<evidence type="ECO:0000256" key="1">
    <source>
        <dbReference type="ARBA" id="ARBA00009952"/>
    </source>
</evidence>
<dbReference type="AlphaFoldDB" id="A0A9N8DMN4"/>